<dbReference type="InterPro" id="IPR002110">
    <property type="entry name" value="Ankyrin_rpt"/>
</dbReference>
<dbReference type="Pfam" id="PF13637">
    <property type="entry name" value="Ank_4"/>
    <property type="match status" value="1"/>
</dbReference>
<dbReference type="SUPFAM" id="SSF48403">
    <property type="entry name" value="Ankyrin repeat"/>
    <property type="match status" value="1"/>
</dbReference>
<protein>
    <submittedName>
        <fullName evidence="1">Uncharacterized protein</fullName>
    </submittedName>
</protein>
<dbReference type="Proteomes" id="UP000320431">
    <property type="component" value="Unassembled WGS sequence"/>
</dbReference>
<comment type="caution">
    <text evidence="1">The sequence shown here is derived from an EMBL/GenBank/DDBJ whole genome shotgun (WGS) entry which is preliminary data.</text>
</comment>
<gene>
    <name evidence="1" type="ORF">FKV24_004890</name>
</gene>
<dbReference type="RefSeq" id="WP_141481576.1">
    <property type="nucleotide sequence ID" value="NZ_VICD02000069.1"/>
</dbReference>
<organism evidence="1 2">
    <name type="scientific">Marilutibacter maris</name>
    <dbReference type="NCBI Taxonomy" id="1605891"/>
    <lineage>
        <taxon>Bacteria</taxon>
        <taxon>Pseudomonadati</taxon>
        <taxon>Pseudomonadota</taxon>
        <taxon>Gammaproteobacteria</taxon>
        <taxon>Lysobacterales</taxon>
        <taxon>Lysobacteraceae</taxon>
        <taxon>Marilutibacter</taxon>
    </lineage>
</organism>
<dbReference type="Gene3D" id="1.25.40.20">
    <property type="entry name" value="Ankyrin repeat-containing domain"/>
    <property type="match status" value="1"/>
</dbReference>
<evidence type="ECO:0000313" key="2">
    <source>
        <dbReference type="Proteomes" id="UP000320431"/>
    </source>
</evidence>
<accession>A0A508AY18</accession>
<dbReference type="PROSITE" id="PS50088">
    <property type="entry name" value="ANK_REPEAT"/>
    <property type="match status" value="1"/>
</dbReference>
<dbReference type="AlphaFoldDB" id="A0A508AY18"/>
<proteinExistence type="predicted"/>
<dbReference type="InterPro" id="IPR036770">
    <property type="entry name" value="Ankyrin_rpt-contain_sf"/>
</dbReference>
<reference evidence="1 2" key="1">
    <citation type="submission" date="2019-10" db="EMBL/GenBank/DDBJ databases">
        <title>Lysobacter alkalisoli sp. nov., isolated from saline-alkaline soil.</title>
        <authorList>
            <person name="Sun J.-Q."/>
        </authorList>
    </citation>
    <scope>NUCLEOTIDE SEQUENCE [LARGE SCALE GENOMIC DNA]</scope>
    <source>
        <strain evidence="1 2">KCTC 42381</strain>
    </source>
</reference>
<sequence length="61" mass="6665">MHWASGWGGLGAVRALIRYGADPGMRDHKGRTPEQVALEHDRTEVADWLRKRGVAQAVGVA</sequence>
<dbReference type="EMBL" id="VICD02000069">
    <property type="protein sequence ID" value="KAB8195609.1"/>
    <property type="molecule type" value="Genomic_DNA"/>
</dbReference>
<evidence type="ECO:0000313" key="1">
    <source>
        <dbReference type="EMBL" id="KAB8195609.1"/>
    </source>
</evidence>
<name>A0A508AY18_9GAMM</name>